<organism evidence="2 3">
    <name type="scientific">Sclerotinia sclerotiorum (strain ATCC 18683 / 1980 / Ss-1)</name>
    <name type="common">White mold</name>
    <name type="synonym">Whetzelinia sclerotiorum</name>
    <dbReference type="NCBI Taxonomy" id="665079"/>
    <lineage>
        <taxon>Eukaryota</taxon>
        <taxon>Fungi</taxon>
        <taxon>Dikarya</taxon>
        <taxon>Ascomycota</taxon>
        <taxon>Pezizomycotina</taxon>
        <taxon>Leotiomycetes</taxon>
        <taxon>Helotiales</taxon>
        <taxon>Sclerotiniaceae</taxon>
        <taxon>Sclerotinia</taxon>
    </lineage>
</organism>
<protein>
    <submittedName>
        <fullName evidence="2">Uncharacterized protein</fullName>
    </submittedName>
</protein>
<reference evidence="3" key="1">
    <citation type="journal article" date="2011" name="PLoS Genet.">
        <title>Genomic analysis of the necrotrophic fungal pathogens Sclerotinia sclerotiorum and Botrytis cinerea.</title>
        <authorList>
            <person name="Amselem J."/>
            <person name="Cuomo C.A."/>
            <person name="van Kan J.A."/>
            <person name="Viaud M."/>
            <person name="Benito E.P."/>
            <person name="Couloux A."/>
            <person name="Coutinho P.M."/>
            <person name="de Vries R.P."/>
            <person name="Dyer P.S."/>
            <person name="Fillinger S."/>
            <person name="Fournier E."/>
            <person name="Gout L."/>
            <person name="Hahn M."/>
            <person name="Kohn L."/>
            <person name="Lapalu N."/>
            <person name="Plummer K.M."/>
            <person name="Pradier J.M."/>
            <person name="Quevillon E."/>
            <person name="Sharon A."/>
            <person name="Simon A."/>
            <person name="ten Have A."/>
            <person name="Tudzynski B."/>
            <person name="Tudzynski P."/>
            <person name="Wincker P."/>
            <person name="Andrew M."/>
            <person name="Anthouard V."/>
            <person name="Beever R.E."/>
            <person name="Beffa R."/>
            <person name="Benoit I."/>
            <person name="Bouzid O."/>
            <person name="Brault B."/>
            <person name="Chen Z."/>
            <person name="Choquer M."/>
            <person name="Collemare J."/>
            <person name="Cotton P."/>
            <person name="Danchin E.G."/>
            <person name="Da Silva C."/>
            <person name="Gautier A."/>
            <person name="Giraud C."/>
            <person name="Giraud T."/>
            <person name="Gonzalez C."/>
            <person name="Grossetete S."/>
            <person name="Guldener U."/>
            <person name="Henrissat B."/>
            <person name="Howlett B.J."/>
            <person name="Kodira C."/>
            <person name="Kretschmer M."/>
            <person name="Lappartient A."/>
            <person name="Leroch M."/>
            <person name="Levis C."/>
            <person name="Mauceli E."/>
            <person name="Neuveglise C."/>
            <person name="Oeser B."/>
            <person name="Pearson M."/>
            <person name="Poulain J."/>
            <person name="Poussereau N."/>
            <person name="Quesneville H."/>
            <person name="Rascle C."/>
            <person name="Schumacher J."/>
            <person name="Segurens B."/>
            <person name="Sexton A."/>
            <person name="Silva E."/>
            <person name="Sirven C."/>
            <person name="Soanes D.M."/>
            <person name="Talbot N.J."/>
            <person name="Templeton M."/>
            <person name="Yandava C."/>
            <person name="Yarden O."/>
            <person name="Zeng Q."/>
            <person name="Rollins J.A."/>
            <person name="Lebrun M.H."/>
            <person name="Dickman M."/>
        </authorList>
    </citation>
    <scope>NUCLEOTIDE SEQUENCE [LARGE SCALE GENOMIC DNA]</scope>
    <source>
        <strain evidence="3">ATCC 18683 / 1980 / Ss-1</strain>
    </source>
</reference>
<dbReference type="HOGENOM" id="CLU_1587487_0_0_1"/>
<dbReference type="RefSeq" id="XP_001593625.1">
    <property type="nucleotide sequence ID" value="XM_001593575.1"/>
</dbReference>
<gene>
    <name evidence="2" type="ORF">SS1G_05053</name>
</gene>
<dbReference type="AlphaFoldDB" id="A7EIB0"/>
<dbReference type="EMBL" id="CH476626">
    <property type="protein sequence ID" value="EDO02576.1"/>
    <property type="molecule type" value="Genomic_DNA"/>
</dbReference>
<feature type="compositionally biased region" description="Basic and acidic residues" evidence="1">
    <location>
        <begin position="144"/>
        <end position="157"/>
    </location>
</feature>
<dbReference type="InParanoid" id="A7EIB0"/>
<feature type="region of interest" description="Disordered" evidence="1">
    <location>
        <begin position="144"/>
        <end position="168"/>
    </location>
</feature>
<keyword evidence="3" id="KW-1185">Reference proteome</keyword>
<dbReference type="GeneID" id="5489676"/>
<evidence type="ECO:0000313" key="3">
    <source>
        <dbReference type="Proteomes" id="UP000001312"/>
    </source>
</evidence>
<sequence>MSEGFMSHLYAVRLKLAVSSDHQQAGPSGHGNVSHGAGDIQLFEFPAFEYWPTTITDHPSCRYSGFRLHGTVPPAQQVNHNRRGFWLAPAEVFLLLLAPKHSTGRLSRRKGQVPQIMWVSITTLLSAQLYFSAHPDKGRFCSARTEEKRKPGADFEQPKSQAVLKPQV</sequence>
<dbReference type="KEGG" id="ssl:SS1G_05053"/>
<name>A7EIB0_SCLS1</name>
<proteinExistence type="predicted"/>
<evidence type="ECO:0000256" key="1">
    <source>
        <dbReference type="SAM" id="MobiDB-lite"/>
    </source>
</evidence>
<evidence type="ECO:0000313" key="2">
    <source>
        <dbReference type="EMBL" id="EDO02576.1"/>
    </source>
</evidence>
<accession>A7EIB0</accession>
<dbReference type="Proteomes" id="UP000001312">
    <property type="component" value="Unassembled WGS sequence"/>
</dbReference>